<keyword evidence="6 7" id="KW-0472">Membrane</keyword>
<evidence type="ECO:0000256" key="6">
    <source>
        <dbReference type="ARBA" id="ARBA00023136"/>
    </source>
</evidence>
<reference evidence="9 10" key="1">
    <citation type="submission" date="2018-05" db="EMBL/GenBank/DDBJ databases">
        <authorList>
            <person name="Goeker M."/>
            <person name="Huntemann M."/>
            <person name="Clum A."/>
            <person name="Pillay M."/>
            <person name="Palaniappan K."/>
            <person name="Varghese N."/>
            <person name="Mikhailova N."/>
            <person name="Stamatis D."/>
            <person name="Reddy T."/>
            <person name="Daum C."/>
            <person name="Shapiro N."/>
            <person name="Ivanova N."/>
            <person name="Kyrpides N."/>
            <person name="Woyke T."/>
        </authorList>
    </citation>
    <scope>NUCLEOTIDE SEQUENCE [LARGE SCALE GENOMIC DNA]</scope>
    <source>
        <strain evidence="9 10">DSM 26524</strain>
    </source>
</reference>
<protein>
    <submittedName>
        <fullName evidence="9">Raffinose/stachyose/melibiose transport system permease protein</fullName>
    </submittedName>
</protein>
<dbReference type="PANTHER" id="PTHR30193">
    <property type="entry name" value="ABC TRANSPORTER PERMEASE PROTEIN"/>
    <property type="match status" value="1"/>
</dbReference>
<name>A0AB73T0F0_9FIRM</name>
<evidence type="ECO:0000256" key="4">
    <source>
        <dbReference type="ARBA" id="ARBA00022692"/>
    </source>
</evidence>
<feature type="transmembrane region" description="Helical" evidence="7">
    <location>
        <begin position="12"/>
        <end position="31"/>
    </location>
</feature>
<proteinExistence type="inferred from homology"/>
<evidence type="ECO:0000256" key="1">
    <source>
        <dbReference type="ARBA" id="ARBA00004651"/>
    </source>
</evidence>
<dbReference type="InterPro" id="IPR035906">
    <property type="entry name" value="MetI-like_sf"/>
</dbReference>
<keyword evidence="3" id="KW-1003">Cell membrane</keyword>
<organism evidence="9 10">
    <name type="scientific">Murimonas intestini</name>
    <dbReference type="NCBI Taxonomy" id="1337051"/>
    <lineage>
        <taxon>Bacteria</taxon>
        <taxon>Bacillati</taxon>
        <taxon>Bacillota</taxon>
        <taxon>Clostridia</taxon>
        <taxon>Lachnospirales</taxon>
        <taxon>Lachnospiraceae</taxon>
        <taxon>Murimonas</taxon>
    </lineage>
</organism>
<evidence type="ECO:0000256" key="3">
    <source>
        <dbReference type="ARBA" id="ARBA00022475"/>
    </source>
</evidence>
<dbReference type="RefSeq" id="WP_109747853.1">
    <property type="nucleotide sequence ID" value="NZ_CABJAT010000002.1"/>
</dbReference>
<feature type="transmembrane region" description="Helical" evidence="7">
    <location>
        <begin position="213"/>
        <end position="230"/>
    </location>
</feature>
<evidence type="ECO:0000313" key="10">
    <source>
        <dbReference type="Proteomes" id="UP000245412"/>
    </source>
</evidence>
<dbReference type="GO" id="GO:0055085">
    <property type="term" value="P:transmembrane transport"/>
    <property type="evidence" value="ECO:0007669"/>
    <property type="project" value="InterPro"/>
</dbReference>
<comment type="caution">
    <text evidence="9">The sequence shown here is derived from an EMBL/GenBank/DDBJ whole genome shotgun (WGS) entry which is preliminary data.</text>
</comment>
<dbReference type="Gene3D" id="1.10.3720.10">
    <property type="entry name" value="MetI-like"/>
    <property type="match status" value="1"/>
</dbReference>
<keyword evidence="2 7" id="KW-0813">Transport</keyword>
<evidence type="ECO:0000259" key="8">
    <source>
        <dbReference type="PROSITE" id="PS50928"/>
    </source>
</evidence>
<dbReference type="GO" id="GO:0005886">
    <property type="term" value="C:plasma membrane"/>
    <property type="evidence" value="ECO:0007669"/>
    <property type="project" value="UniProtKB-SubCell"/>
</dbReference>
<keyword evidence="10" id="KW-1185">Reference proteome</keyword>
<evidence type="ECO:0000256" key="2">
    <source>
        <dbReference type="ARBA" id="ARBA00022448"/>
    </source>
</evidence>
<dbReference type="PANTHER" id="PTHR30193:SF37">
    <property type="entry name" value="INNER MEMBRANE ABC TRANSPORTER PERMEASE PROTEIN YCJO"/>
    <property type="match status" value="1"/>
</dbReference>
<evidence type="ECO:0000313" key="9">
    <source>
        <dbReference type="EMBL" id="PWJ73314.1"/>
    </source>
</evidence>
<dbReference type="InterPro" id="IPR051393">
    <property type="entry name" value="ABC_transporter_permease"/>
</dbReference>
<feature type="transmembrane region" description="Helical" evidence="7">
    <location>
        <begin position="72"/>
        <end position="94"/>
    </location>
</feature>
<dbReference type="CDD" id="cd06261">
    <property type="entry name" value="TM_PBP2"/>
    <property type="match status" value="1"/>
</dbReference>
<dbReference type="PROSITE" id="PS50928">
    <property type="entry name" value="ABC_TM1"/>
    <property type="match status" value="1"/>
</dbReference>
<feature type="transmembrane region" description="Helical" evidence="7">
    <location>
        <begin position="106"/>
        <end position="126"/>
    </location>
</feature>
<dbReference type="SUPFAM" id="SSF161098">
    <property type="entry name" value="MetI-like"/>
    <property type="match status" value="1"/>
</dbReference>
<gene>
    <name evidence="9" type="ORF">C7383_113100</name>
</gene>
<dbReference type="Proteomes" id="UP000245412">
    <property type="component" value="Unassembled WGS sequence"/>
</dbReference>
<evidence type="ECO:0000256" key="5">
    <source>
        <dbReference type="ARBA" id="ARBA00022989"/>
    </source>
</evidence>
<dbReference type="AlphaFoldDB" id="A0AB73T0F0"/>
<dbReference type="InterPro" id="IPR000515">
    <property type="entry name" value="MetI-like"/>
</dbReference>
<comment type="similarity">
    <text evidence="7">Belongs to the binding-protein-dependent transport system permease family.</text>
</comment>
<dbReference type="Pfam" id="PF00528">
    <property type="entry name" value="BPD_transp_1"/>
    <property type="match status" value="1"/>
</dbReference>
<keyword evidence="4 7" id="KW-0812">Transmembrane</keyword>
<feature type="transmembrane region" description="Helical" evidence="7">
    <location>
        <begin position="261"/>
        <end position="286"/>
    </location>
</feature>
<accession>A0AB73T0F0</accession>
<dbReference type="EMBL" id="QGGY01000013">
    <property type="protein sequence ID" value="PWJ73314.1"/>
    <property type="molecule type" value="Genomic_DNA"/>
</dbReference>
<keyword evidence="5 7" id="KW-1133">Transmembrane helix</keyword>
<evidence type="ECO:0000256" key="7">
    <source>
        <dbReference type="RuleBase" id="RU363032"/>
    </source>
</evidence>
<feature type="domain" description="ABC transmembrane type-1" evidence="8">
    <location>
        <begin position="68"/>
        <end position="282"/>
    </location>
</feature>
<comment type="subcellular location">
    <subcellularLocation>
        <location evidence="1 7">Cell membrane</location>
        <topology evidence="1 7">Multi-pass membrane protein</topology>
    </subcellularLocation>
</comment>
<feature type="transmembrane region" description="Helical" evidence="7">
    <location>
        <begin position="155"/>
        <end position="177"/>
    </location>
</feature>
<sequence length="303" mass="34345">MNKMLADKKTIFIFTMPCLLFFGLIAFYPVLQTGIKSFYDWDGLTGGTFVGIDNYIKLFQDKLFARSFKNGLLVAGVLVLLQVIVGLFLTLLLLDKRIKCKKFIKTSFFIPVVLSVTAVCQLWSSILNPEIGLINRVLEMLGSSYQQDWLSDKSIAIFVIAFVNAWQYMGYEFVIMYSSANAIPSEYIEASSIDGASRWQTNFRIIIPMMKDTLRTCLIFAVTGGFNIYAQMQLLTQGGPGTATYSLTYMTFRSAFKLRKYGYGCTVAVVLILQCLCALMLINTLLSNKEEEGKRRWRKRSVQ</sequence>